<comment type="subcellular location">
    <subcellularLocation>
        <location evidence="1">Membrane</location>
        <topology evidence="1">Multi-pass membrane protein</topology>
    </subcellularLocation>
</comment>
<evidence type="ECO:0000256" key="2">
    <source>
        <dbReference type="ARBA" id="ARBA00022692"/>
    </source>
</evidence>
<evidence type="ECO:0000256" key="4">
    <source>
        <dbReference type="ARBA" id="ARBA00023136"/>
    </source>
</evidence>
<keyword evidence="7" id="KW-1185">Reference proteome</keyword>
<dbReference type="Proteomes" id="UP000188318">
    <property type="component" value="Unassembled WGS sequence"/>
</dbReference>
<dbReference type="PANTHER" id="PTHR31465">
    <property type="entry name" value="PROTEIN RTA1-RELATED"/>
    <property type="match status" value="1"/>
</dbReference>
<feature type="transmembrane region" description="Helical" evidence="5">
    <location>
        <begin position="194"/>
        <end position="212"/>
    </location>
</feature>
<dbReference type="OMA" id="EWPSYAF"/>
<dbReference type="AlphaFoldDB" id="A0A1R3RGE3"/>
<evidence type="ECO:0000313" key="6">
    <source>
        <dbReference type="EMBL" id="OOF93548.1"/>
    </source>
</evidence>
<gene>
    <name evidence="6" type="ORF">ASPCADRAFT_7766</name>
</gene>
<protein>
    <submittedName>
        <fullName evidence="6">Uncharacterized protein</fullName>
    </submittedName>
</protein>
<dbReference type="VEuPathDB" id="FungiDB:ASPCADRAFT_7766"/>
<evidence type="ECO:0000313" key="7">
    <source>
        <dbReference type="Proteomes" id="UP000188318"/>
    </source>
</evidence>
<dbReference type="PANTHER" id="PTHR31465:SF1">
    <property type="entry name" value="PROTEIN RTA1-RELATED"/>
    <property type="match status" value="1"/>
</dbReference>
<dbReference type="InterPro" id="IPR007568">
    <property type="entry name" value="RTA1"/>
</dbReference>
<proteinExistence type="predicted"/>
<evidence type="ECO:0000256" key="3">
    <source>
        <dbReference type="ARBA" id="ARBA00022989"/>
    </source>
</evidence>
<feature type="transmembrane region" description="Helical" evidence="5">
    <location>
        <begin position="72"/>
        <end position="94"/>
    </location>
</feature>
<reference evidence="7" key="1">
    <citation type="journal article" date="2017" name="Genome Biol.">
        <title>Comparative genomics reveals high biological diversity and specific adaptations in the industrially and medically important fungal genus Aspergillus.</title>
        <authorList>
            <person name="de Vries R.P."/>
            <person name="Riley R."/>
            <person name="Wiebenga A."/>
            <person name="Aguilar-Osorio G."/>
            <person name="Amillis S."/>
            <person name="Uchima C.A."/>
            <person name="Anderluh G."/>
            <person name="Asadollahi M."/>
            <person name="Askin M."/>
            <person name="Barry K."/>
            <person name="Battaglia E."/>
            <person name="Bayram O."/>
            <person name="Benocci T."/>
            <person name="Braus-Stromeyer S.A."/>
            <person name="Caldana C."/>
            <person name="Canovas D."/>
            <person name="Cerqueira G.C."/>
            <person name="Chen F."/>
            <person name="Chen W."/>
            <person name="Choi C."/>
            <person name="Clum A."/>
            <person name="Dos Santos R.A."/>
            <person name="Damasio A.R."/>
            <person name="Diallinas G."/>
            <person name="Emri T."/>
            <person name="Fekete E."/>
            <person name="Flipphi M."/>
            <person name="Freyberg S."/>
            <person name="Gallo A."/>
            <person name="Gournas C."/>
            <person name="Habgood R."/>
            <person name="Hainaut M."/>
            <person name="Harispe M.L."/>
            <person name="Henrissat B."/>
            <person name="Hilden K.S."/>
            <person name="Hope R."/>
            <person name="Hossain A."/>
            <person name="Karabika E."/>
            <person name="Karaffa L."/>
            <person name="Karanyi Z."/>
            <person name="Krasevec N."/>
            <person name="Kuo A."/>
            <person name="Kusch H."/>
            <person name="LaButti K."/>
            <person name="Lagendijk E.L."/>
            <person name="Lapidus A."/>
            <person name="Levasseur A."/>
            <person name="Lindquist E."/>
            <person name="Lipzen A."/>
            <person name="Logrieco A.F."/>
            <person name="MacCabe A."/>
            <person name="Maekelae M.R."/>
            <person name="Malavazi I."/>
            <person name="Melin P."/>
            <person name="Meyer V."/>
            <person name="Mielnichuk N."/>
            <person name="Miskei M."/>
            <person name="Molnar A.P."/>
            <person name="Mule G."/>
            <person name="Ngan C.Y."/>
            <person name="Orejas M."/>
            <person name="Orosz E."/>
            <person name="Ouedraogo J.P."/>
            <person name="Overkamp K.M."/>
            <person name="Park H.-S."/>
            <person name="Perrone G."/>
            <person name="Piumi F."/>
            <person name="Punt P.J."/>
            <person name="Ram A.F."/>
            <person name="Ramon A."/>
            <person name="Rauscher S."/>
            <person name="Record E."/>
            <person name="Riano-Pachon D.M."/>
            <person name="Robert V."/>
            <person name="Roehrig J."/>
            <person name="Ruller R."/>
            <person name="Salamov A."/>
            <person name="Salih N.S."/>
            <person name="Samson R.A."/>
            <person name="Sandor E."/>
            <person name="Sanguinetti M."/>
            <person name="Schuetze T."/>
            <person name="Sepcic K."/>
            <person name="Shelest E."/>
            <person name="Sherlock G."/>
            <person name="Sophianopoulou V."/>
            <person name="Squina F.M."/>
            <person name="Sun H."/>
            <person name="Susca A."/>
            <person name="Todd R.B."/>
            <person name="Tsang A."/>
            <person name="Unkles S.E."/>
            <person name="van de Wiele N."/>
            <person name="van Rossen-Uffink D."/>
            <person name="Oliveira J.V."/>
            <person name="Vesth T.C."/>
            <person name="Visser J."/>
            <person name="Yu J.-H."/>
            <person name="Zhou M."/>
            <person name="Andersen M.R."/>
            <person name="Archer D.B."/>
            <person name="Baker S.E."/>
            <person name="Benoit I."/>
            <person name="Brakhage A.A."/>
            <person name="Braus G.H."/>
            <person name="Fischer R."/>
            <person name="Frisvad J.C."/>
            <person name="Goldman G.H."/>
            <person name="Houbraken J."/>
            <person name="Oakley B."/>
            <person name="Pocsi I."/>
            <person name="Scazzocchio C."/>
            <person name="Seiboth B."/>
            <person name="vanKuyk P.A."/>
            <person name="Wortman J."/>
            <person name="Dyer P.S."/>
            <person name="Grigoriev I.V."/>
        </authorList>
    </citation>
    <scope>NUCLEOTIDE SEQUENCE [LARGE SCALE GENOMIC DNA]</scope>
    <source>
        <strain evidence="7">ITEM 5010</strain>
    </source>
</reference>
<dbReference type="OrthoDB" id="3358017at2759"/>
<dbReference type="Pfam" id="PF04479">
    <property type="entry name" value="RTA1"/>
    <property type="match status" value="1"/>
</dbReference>
<feature type="transmembrane region" description="Helical" evidence="5">
    <location>
        <begin position="232"/>
        <end position="252"/>
    </location>
</feature>
<sequence>MATAYYGYTPSAIPAIIGVGIYCTLAAVHSLRVISTKAWDGTFMVFGSLFQAMGCGARILSSHDKYGKGAWAAQYVLLIWGPAFIMFTVNLTSVEFTNALGAEKKVLIKPRIARPLYFTINAILFLLLSVGVVMKVTATATAKLQMGSTLTKAGLVIQLLFWLFLFIENLVMTIRLGRDPTKESLEVIPKWKRWNQLLGLATSIIALGHNVVQMTQMSMGSDGFMNTTEWPAYAFDIYQMAVVLGAWGMWYLPGRCHGVVTKRKVYWGPMANQADYQLTESRNVDYPDTRYMA</sequence>
<feature type="transmembrane region" description="Helical" evidence="5">
    <location>
        <begin position="43"/>
        <end position="60"/>
    </location>
</feature>
<organism evidence="6 7">
    <name type="scientific">Aspergillus carbonarius (strain ITEM 5010)</name>
    <dbReference type="NCBI Taxonomy" id="602072"/>
    <lineage>
        <taxon>Eukaryota</taxon>
        <taxon>Fungi</taxon>
        <taxon>Dikarya</taxon>
        <taxon>Ascomycota</taxon>
        <taxon>Pezizomycotina</taxon>
        <taxon>Eurotiomycetes</taxon>
        <taxon>Eurotiomycetidae</taxon>
        <taxon>Eurotiales</taxon>
        <taxon>Aspergillaceae</taxon>
        <taxon>Aspergillus</taxon>
        <taxon>Aspergillus subgen. Circumdati</taxon>
    </lineage>
</organism>
<feature type="transmembrane region" description="Helical" evidence="5">
    <location>
        <begin position="154"/>
        <end position="174"/>
    </location>
</feature>
<dbReference type="EMBL" id="KV907504">
    <property type="protein sequence ID" value="OOF93548.1"/>
    <property type="molecule type" value="Genomic_DNA"/>
</dbReference>
<name>A0A1R3RGE3_ASPC5</name>
<accession>A0A1R3RGE3</accession>
<evidence type="ECO:0000256" key="5">
    <source>
        <dbReference type="SAM" id="Phobius"/>
    </source>
</evidence>
<keyword evidence="3 5" id="KW-1133">Transmembrane helix</keyword>
<feature type="transmembrane region" description="Helical" evidence="5">
    <location>
        <begin position="12"/>
        <end position="31"/>
    </location>
</feature>
<keyword evidence="4 5" id="KW-0472">Membrane</keyword>
<dbReference type="GO" id="GO:0016020">
    <property type="term" value="C:membrane"/>
    <property type="evidence" value="ECO:0007669"/>
    <property type="project" value="UniProtKB-SubCell"/>
</dbReference>
<feature type="transmembrane region" description="Helical" evidence="5">
    <location>
        <begin position="115"/>
        <end position="134"/>
    </location>
</feature>
<evidence type="ECO:0000256" key="1">
    <source>
        <dbReference type="ARBA" id="ARBA00004141"/>
    </source>
</evidence>
<keyword evidence="2 5" id="KW-0812">Transmembrane</keyword>